<sequence>PHNYSDDHTINVTLLMYSIILLTQSAEICFKECVYWAHEILLSIIKKAIFTSIF</sequence>
<reference evidence="1" key="1">
    <citation type="submission" date="2020-07" db="EMBL/GenBank/DDBJ databases">
        <title>Multicomponent nature underlies the extraordinary mechanical properties of spider dragline silk.</title>
        <authorList>
            <person name="Kono N."/>
            <person name="Nakamura H."/>
            <person name="Mori M."/>
            <person name="Yoshida Y."/>
            <person name="Ohtoshi R."/>
            <person name="Malay A.D."/>
            <person name="Moran D.A.P."/>
            <person name="Tomita M."/>
            <person name="Numata K."/>
            <person name="Arakawa K."/>
        </authorList>
    </citation>
    <scope>NUCLEOTIDE SEQUENCE</scope>
</reference>
<dbReference type="Proteomes" id="UP000887116">
    <property type="component" value="Unassembled WGS sequence"/>
</dbReference>
<evidence type="ECO:0000313" key="1">
    <source>
        <dbReference type="EMBL" id="GFR22705.1"/>
    </source>
</evidence>
<evidence type="ECO:0000313" key="2">
    <source>
        <dbReference type="Proteomes" id="UP000887116"/>
    </source>
</evidence>
<proteinExistence type="predicted"/>
<feature type="non-terminal residue" evidence="1">
    <location>
        <position position="1"/>
    </location>
</feature>
<gene>
    <name evidence="1" type="ORF">TNCT_479761</name>
</gene>
<keyword evidence="2" id="KW-1185">Reference proteome</keyword>
<name>A0A8X6LUQ6_TRICU</name>
<dbReference type="EMBL" id="BMAO01038115">
    <property type="protein sequence ID" value="GFR22705.1"/>
    <property type="molecule type" value="Genomic_DNA"/>
</dbReference>
<dbReference type="AlphaFoldDB" id="A0A8X6LUQ6"/>
<organism evidence="1 2">
    <name type="scientific">Trichonephila clavata</name>
    <name type="common">Joro spider</name>
    <name type="synonym">Nephila clavata</name>
    <dbReference type="NCBI Taxonomy" id="2740835"/>
    <lineage>
        <taxon>Eukaryota</taxon>
        <taxon>Metazoa</taxon>
        <taxon>Ecdysozoa</taxon>
        <taxon>Arthropoda</taxon>
        <taxon>Chelicerata</taxon>
        <taxon>Arachnida</taxon>
        <taxon>Araneae</taxon>
        <taxon>Araneomorphae</taxon>
        <taxon>Entelegynae</taxon>
        <taxon>Araneoidea</taxon>
        <taxon>Nephilidae</taxon>
        <taxon>Trichonephila</taxon>
    </lineage>
</organism>
<protein>
    <submittedName>
        <fullName evidence="1">Uncharacterized protein</fullName>
    </submittedName>
</protein>
<accession>A0A8X6LUQ6</accession>
<comment type="caution">
    <text evidence="1">The sequence shown here is derived from an EMBL/GenBank/DDBJ whole genome shotgun (WGS) entry which is preliminary data.</text>
</comment>